<organism evidence="2 3">
    <name type="scientific">Desulfosporosinus meridiei (strain ATCC BAA-275 / DSM 13257 / KCTC 12902 / NCIMB 13706 / S10)</name>
    <dbReference type="NCBI Taxonomy" id="768704"/>
    <lineage>
        <taxon>Bacteria</taxon>
        <taxon>Bacillati</taxon>
        <taxon>Bacillota</taxon>
        <taxon>Clostridia</taxon>
        <taxon>Eubacteriales</taxon>
        <taxon>Desulfitobacteriaceae</taxon>
        <taxon>Desulfosporosinus</taxon>
    </lineage>
</organism>
<dbReference type="Proteomes" id="UP000005262">
    <property type="component" value="Chromosome"/>
</dbReference>
<dbReference type="AlphaFoldDB" id="J7IUN2"/>
<dbReference type="InterPro" id="IPR001279">
    <property type="entry name" value="Metallo-B-lactamas"/>
</dbReference>
<dbReference type="SUPFAM" id="SSF56281">
    <property type="entry name" value="Metallo-hydrolase/oxidoreductase"/>
    <property type="match status" value="1"/>
</dbReference>
<reference evidence="3" key="2">
    <citation type="submission" date="2012-08" db="EMBL/GenBank/DDBJ databases">
        <title>Finished genome of Desulfosporosinus meridiei DSM 13257.</title>
        <authorList>
            <person name="Huntemann M."/>
            <person name="Wei C.-L."/>
            <person name="Han J."/>
            <person name="Detter J.C."/>
            <person name="Han C."/>
            <person name="Davenport K."/>
            <person name="Daligault H."/>
            <person name="Erkkila T."/>
            <person name="Gu W."/>
            <person name="Munk A.C.C."/>
            <person name="Teshima H."/>
            <person name="Xu Y."/>
            <person name="Chain P."/>
            <person name="Tapia R."/>
            <person name="Chen A."/>
            <person name="Krypides N."/>
            <person name="Mavromatis K."/>
            <person name="Markowitz V."/>
            <person name="Szeto E."/>
            <person name="Ivanova N."/>
            <person name="Mikhailova N."/>
            <person name="Ovchinnikova G."/>
            <person name="Pagani I."/>
            <person name="Pati A."/>
            <person name="Goodwin L."/>
            <person name="Peters L."/>
            <person name="Pitluck S."/>
            <person name="Woyke T."/>
            <person name="Pester M."/>
            <person name="Spring S."/>
            <person name="Ollivier B."/>
            <person name="Rattei T."/>
            <person name="Klenk H.-P."/>
            <person name="Wagner M."/>
            <person name="Loy A."/>
        </authorList>
    </citation>
    <scope>NUCLEOTIDE SEQUENCE [LARGE SCALE GENOMIC DNA]</scope>
    <source>
        <strain evidence="3">ATCC BAA-275 / DSM 13257 / NCIMB 13706 / S10</strain>
    </source>
</reference>
<dbReference type="PANTHER" id="PTHR30619">
    <property type="entry name" value="DNA INTERNALIZATION/COMPETENCE PROTEIN COMEC/REC2"/>
    <property type="match status" value="1"/>
</dbReference>
<accession>J7IUN2</accession>
<dbReference type="EMBL" id="CP003629">
    <property type="protein sequence ID" value="AFQ43854.1"/>
    <property type="molecule type" value="Genomic_DNA"/>
</dbReference>
<dbReference type="OrthoDB" id="9783680at2"/>
<name>J7IUN2_DESMD</name>
<dbReference type="KEGG" id="dmi:Desmer_1898"/>
<dbReference type="InterPro" id="IPR052159">
    <property type="entry name" value="Competence_DNA_uptake"/>
</dbReference>
<dbReference type="HOGENOM" id="CLU_052638_0_0_9"/>
<dbReference type="InterPro" id="IPR036866">
    <property type="entry name" value="RibonucZ/Hydroxyglut_hydro"/>
</dbReference>
<protein>
    <submittedName>
        <fullName evidence="2">Putative hydrolase (Metallo-beta-lactamase superfamily)</fullName>
    </submittedName>
</protein>
<dbReference type="GO" id="GO:0016787">
    <property type="term" value="F:hydrolase activity"/>
    <property type="evidence" value="ECO:0007669"/>
    <property type="project" value="UniProtKB-KW"/>
</dbReference>
<dbReference type="PANTHER" id="PTHR30619:SF1">
    <property type="entry name" value="RECOMBINATION PROTEIN 2"/>
    <property type="match status" value="1"/>
</dbReference>
<dbReference type="STRING" id="768704.Desmer_1898"/>
<dbReference type="Gene3D" id="3.60.15.10">
    <property type="entry name" value="Ribonuclease Z/Hydroxyacylglutathione hydrolase-like"/>
    <property type="match status" value="1"/>
</dbReference>
<feature type="domain" description="Metallo-beta-lactamase" evidence="1">
    <location>
        <begin position="25"/>
        <end position="107"/>
    </location>
</feature>
<evidence type="ECO:0000313" key="3">
    <source>
        <dbReference type="Proteomes" id="UP000005262"/>
    </source>
</evidence>
<proteinExistence type="predicted"/>
<dbReference type="Pfam" id="PF00753">
    <property type="entry name" value="Lactamase_B"/>
    <property type="match status" value="1"/>
</dbReference>
<keyword evidence="3" id="KW-1185">Reference proteome</keyword>
<dbReference type="RefSeq" id="WP_014902769.1">
    <property type="nucleotide sequence ID" value="NC_018515.1"/>
</dbReference>
<gene>
    <name evidence="2" type="ordered locus">Desmer_1898</name>
</gene>
<reference evidence="2 3" key="1">
    <citation type="journal article" date="2012" name="J. Bacteriol.">
        <title>Complete genome sequences of Desulfosporosinus orientis DSM765T, Desulfosporosinus youngiae DSM17734T, Desulfosporosinus meridiei DSM13257T, and Desulfosporosinus acidiphilus DSM22704T.</title>
        <authorList>
            <person name="Pester M."/>
            <person name="Brambilla E."/>
            <person name="Alazard D."/>
            <person name="Rattei T."/>
            <person name="Weinmaier T."/>
            <person name="Han J."/>
            <person name="Lucas S."/>
            <person name="Lapidus A."/>
            <person name="Cheng J.F."/>
            <person name="Goodwin L."/>
            <person name="Pitluck S."/>
            <person name="Peters L."/>
            <person name="Ovchinnikova G."/>
            <person name="Teshima H."/>
            <person name="Detter J.C."/>
            <person name="Han C.S."/>
            <person name="Tapia R."/>
            <person name="Land M.L."/>
            <person name="Hauser L."/>
            <person name="Kyrpides N.C."/>
            <person name="Ivanova N.N."/>
            <person name="Pagani I."/>
            <person name="Huntmann M."/>
            <person name="Wei C.L."/>
            <person name="Davenport K.W."/>
            <person name="Daligault H."/>
            <person name="Chain P.S."/>
            <person name="Chen A."/>
            <person name="Mavromatis K."/>
            <person name="Markowitz V."/>
            <person name="Szeto E."/>
            <person name="Mikhailova N."/>
            <person name="Pati A."/>
            <person name="Wagner M."/>
            <person name="Woyke T."/>
            <person name="Ollivier B."/>
            <person name="Klenk H.P."/>
            <person name="Spring S."/>
            <person name="Loy A."/>
        </authorList>
    </citation>
    <scope>NUCLEOTIDE SEQUENCE [LARGE SCALE GENOMIC DNA]</scope>
    <source>
        <strain evidence="3">ATCC BAA-275 / DSM 13257 / NCIMB 13706 / S10</strain>
    </source>
</reference>
<dbReference type="eggNOG" id="COG2333">
    <property type="taxonomic scope" value="Bacteria"/>
</dbReference>
<evidence type="ECO:0000313" key="2">
    <source>
        <dbReference type="EMBL" id="AFQ43854.1"/>
    </source>
</evidence>
<sequence>MPLRIRLCKAQNGDCIILEYGTQLEHAILVDGGIGAKCQRQLRTFFQQRMKEKRKIDLLILTHVDSDHISGILSLFSWESFDPLGIKEMWFNYRNGLIEKWEAKAEDQNCTYISMKQGNMLNQLLQENCIKWKNKVLFGEAFQSEKLILQVLSPDSEIWEEFLKKGEEETPKSSKIIRSNDYALSVEYLDALDFKGNVTLENKSSIAVLLEYEGDNALLLGDASADTIATALTKRGYNKANPLEAVCCKIAHHASKHNTSAELIELIRCHNYLISTNMTASGRPSKECLSRIVCHSVPPTNFYCNYEIKAEQIFSREEIETYPIRFITMKETGIELGELRNAGRTD</sequence>
<evidence type="ECO:0000259" key="1">
    <source>
        <dbReference type="Pfam" id="PF00753"/>
    </source>
</evidence>
<keyword evidence="2" id="KW-0378">Hydrolase</keyword>